<dbReference type="InterPro" id="IPR039447">
    <property type="entry name" value="UreH-like_TM_dom"/>
</dbReference>
<dbReference type="EMBL" id="VHSG01000008">
    <property type="protein sequence ID" value="TQV81238.1"/>
    <property type="molecule type" value="Genomic_DNA"/>
</dbReference>
<gene>
    <name evidence="3" type="ORF">FKG94_09045</name>
</gene>
<dbReference type="PANTHER" id="PTHR36394">
    <property type="entry name" value="OS01G0277700 PROTEIN"/>
    <property type="match status" value="1"/>
</dbReference>
<feature type="transmembrane region" description="Helical" evidence="1">
    <location>
        <begin position="176"/>
        <end position="203"/>
    </location>
</feature>
<accession>A0A545TVJ2</accession>
<keyword evidence="1" id="KW-1133">Transmembrane helix</keyword>
<keyword evidence="4" id="KW-1185">Reference proteome</keyword>
<dbReference type="RefSeq" id="WP_142903899.1">
    <property type="nucleotide sequence ID" value="NZ_ML660091.1"/>
</dbReference>
<dbReference type="PANTHER" id="PTHR36394:SF1">
    <property type="entry name" value="OS01G0277700 PROTEIN"/>
    <property type="match status" value="1"/>
</dbReference>
<evidence type="ECO:0000256" key="1">
    <source>
        <dbReference type="SAM" id="Phobius"/>
    </source>
</evidence>
<dbReference type="AlphaFoldDB" id="A0A545TVJ2"/>
<sequence length="236" mass="25165">MTPEIQILIVTAATIAFVHTLLGPDHYLPFAVMARARGWSLRKVTGITLVCGLGHIVGSIVLGFVGVALGTAIATLEWIETVRGELAAWGLIAFGLVYLAWGLRRAHKGRPHSHLHAHGDLVHSHAHNHHGEHAHVHTADDSKSLTPWAIFLIFVLGPCEPLIPLLMYPAARESMLGVVLVTATFGLVTVVTMLGAVILTVWGLQRVKVPGLARFGHALAGGTVLVCGVSIHLVGH</sequence>
<feature type="transmembrane region" description="Helical" evidence="1">
    <location>
        <begin position="148"/>
        <end position="170"/>
    </location>
</feature>
<evidence type="ECO:0000259" key="2">
    <source>
        <dbReference type="Pfam" id="PF13386"/>
    </source>
</evidence>
<dbReference type="Pfam" id="PF13386">
    <property type="entry name" value="DsbD_2"/>
    <property type="match status" value="1"/>
</dbReference>
<keyword evidence="1" id="KW-0812">Transmembrane</keyword>
<dbReference type="Proteomes" id="UP000319732">
    <property type="component" value="Unassembled WGS sequence"/>
</dbReference>
<comment type="caution">
    <text evidence="3">The sequence shown here is derived from an EMBL/GenBank/DDBJ whole genome shotgun (WGS) entry which is preliminary data.</text>
</comment>
<keyword evidence="1" id="KW-0472">Membrane</keyword>
<dbReference type="OrthoDB" id="9782403at2"/>
<feature type="transmembrane region" description="Helical" evidence="1">
    <location>
        <begin position="44"/>
        <end position="74"/>
    </location>
</feature>
<reference evidence="3 4" key="1">
    <citation type="submission" date="2019-06" db="EMBL/GenBank/DDBJ databases">
        <title>Whole genome sequence for Cellvibrionaceae sp. R142.</title>
        <authorList>
            <person name="Wang G."/>
        </authorList>
    </citation>
    <scope>NUCLEOTIDE SEQUENCE [LARGE SCALE GENOMIC DNA]</scope>
    <source>
        <strain evidence="3 4">R142</strain>
    </source>
</reference>
<feature type="transmembrane region" description="Helical" evidence="1">
    <location>
        <begin position="6"/>
        <end position="23"/>
    </location>
</feature>
<name>A0A545TVJ2_9GAMM</name>
<proteinExistence type="predicted"/>
<feature type="transmembrane region" description="Helical" evidence="1">
    <location>
        <begin position="215"/>
        <end position="235"/>
    </location>
</feature>
<organism evidence="3 4">
    <name type="scientific">Exilibacterium tricleocarpae</name>
    <dbReference type="NCBI Taxonomy" id="2591008"/>
    <lineage>
        <taxon>Bacteria</taxon>
        <taxon>Pseudomonadati</taxon>
        <taxon>Pseudomonadota</taxon>
        <taxon>Gammaproteobacteria</taxon>
        <taxon>Cellvibrionales</taxon>
        <taxon>Cellvibrionaceae</taxon>
        <taxon>Exilibacterium</taxon>
    </lineage>
</organism>
<feature type="domain" description="Urease accessory protein UreH-like transmembrane" evidence="2">
    <location>
        <begin position="48"/>
        <end position="228"/>
    </location>
</feature>
<evidence type="ECO:0000313" key="4">
    <source>
        <dbReference type="Proteomes" id="UP000319732"/>
    </source>
</evidence>
<evidence type="ECO:0000313" key="3">
    <source>
        <dbReference type="EMBL" id="TQV81238.1"/>
    </source>
</evidence>
<protein>
    <recommendedName>
        <fullName evidence="2">Urease accessory protein UreH-like transmembrane domain-containing protein</fullName>
    </recommendedName>
</protein>
<feature type="transmembrane region" description="Helical" evidence="1">
    <location>
        <begin position="86"/>
        <end position="103"/>
    </location>
</feature>